<dbReference type="InterPro" id="IPR002867">
    <property type="entry name" value="IBR_dom"/>
</dbReference>
<evidence type="ECO:0000259" key="11">
    <source>
        <dbReference type="PROSITE" id="PS51873"/>
    </source>
</evidence>
<reference evidence="12" key="2">
    <citation type="submission" date="2017-05" db="UniProtKB">
        <authorList>
            <consortium name="EnsemblMetazoa"/>
        </authorList>
    </citation>
    <scope>IDENTIFICATION</scope>
</reference>
<feature type="transmembrane region" description="Helical" evidence="10">
    <location>
        <begin position="418"/>
        <end position="441"/>
    </location>
</feature>
<keyword evidence="10" id="KW-0812">Transmembrane</keyword>
<dbReference type="Proteomes" id="UP000007879">
    <property type="component" value="Unassembled WGS sequence"/>
</dbReference>
<feature type="region of interest" description="Disordered" evidence="9">
    <location>
        <begin position="52"/>
        <end position="88"/>
    </location>
</feature>
<keyword evidence="6" id="KW-0863">Zinc-finger</keyword>
<dbReference type="EnsemblMetazoa" id="Aqu2.1.28658_001">
    <property type="protein sequence ID" value="Aqu2.1.28658_001"/>
    <property type="gene ID" value="Aqu2.1.28658"/>
</dbReference>
<evidence type="ECO:0000256" key="7">
    <source>
        <dbReference type="ARBA" id="ARBA00022786"/>
    </source>
</evidence>
<feature type="compositionally biased region" description="Low complexity" evidence="9">
    <location>
        <begin position="59"/>
        <end position="70"/>
    </location>
</feature>
<evidence type="ECO:0000313" key="12">
    <source>
        <dbReference type="EnsemblMetazoa" id="Aqu2.1.28658_001"/>
    </source>
</evidence>
<sequence length="460" mass="51898">MALVVVAQVELEPASPLEKGLKGEVASDRDSGHWSEIASCLPFDGLTDDELTSECGNASSSSSRNSNSRRSSIKEDEETEVAAGVIPPAPPIPDKWTKIIEDLRSESPETVRGLPLSAHEQAYLGLSLYDSMPSLHDPLGLGHRTRELGEPEIKEDNICIVCFDPEIIISEEEWTEWDWNPQIIRVSSHKKLPCCKRLVCKDCIQTLVKSSVDEGRISITCPHPECGKPFNKDYILEHSDPDTKEKFYRFVVDIENDGKKKTCPNCCEITEHSLPRRAKEADLKIKCISCNHEWCFKCHAPWHKDITCKKFQKGNKQFKQWTKGRSSRGVANCQKCPTCFVYIQRSSGCNHMTCNRCETEFCYYCGDRYLELGIIDHDSALNVWGCPNNYHPNDPVLRKLVRGGYLGAKISYLAGMPILFVGACALLVIGGAIVLPIYGAFKLYNLIKFKREANRRKRRH</sequence>
<dbReference type="Pfam" id="PF22191">
    <property type="entry name" value="IBR_1"/>
    <property type="match status" value="1"/>
</dbReference>
<dbReference type="InterPro" id="IPR044066">
    <property type="entry name" value="TRIAD_supradom"/>
</dbReference>
<keyword evidence="4" id="KW-0479">Metal-binding</keyword>
<dbReference type="InterPro" id="IPR047552">
    <property type="entry name" value="Rcat_RBR_RNF217"/>
</dbReference>
<accession>A0A1X7ULM6</accession>
<evidence type="ECO:0000256" key="4">
    <source>
        <dbReference type="ARBA" id="ARBA00022723"/>
    </source>
</evidence>
<organism evidence="12">
    <name type="scientific">Amphimedon queenslandica</name>
    <name type="common">Sponge</name>
    <dbReference type="NCBI Taxonomy" id="400682"/>
    <lineage>
        <taxon>Eukaryota</taxon>
        <taxon>Metazoa</taxon>
        <taxon>Porifera</taxon>
        <taxon>Demospongiae</taxon>
        <taxon>Heteroscleromorpha</taxon>
        <taxon>Haplosclerida</taxon>
        <taxon>Niphatidae</taxon>
        <taxon>Amphimedon</taxon>
    </lineage>
</organism>
<dbReference type="GO" id="GO:0061630">
    <property type="term" value="F:ubiquitin protein ligase activity"/>
    <property type="evidence" value="ECO:0007669"/>
    <property type="project" value="UniProtKB-EC"/>
</dbReference>
<dbReference type="PANTHER" id="PTHR11685">
    <property type="entry name" value="RBR FAMILY RING FINGER AND IBR DOMAIN-CONTAINING"/>
    <property type="match status" value="1"/>
</dbReference>
<dbReference type="Gene3D" id="3.30.40.10">
    <property type="entry name" value="Zinc/RING finger domain, C3HC4 (zinc finger)"/>
    <property type="match status" value="1"/>
</dbReference>
<evidence type="ECO:0000256" key="5">
    <source>
        <dbReference type="ARBA" id="ARBA00022737"/>
    </source>
</evidence>
<dbReference type="InParanoid" id="A0A1X7ULM6"/>
<evidence type="ECO:0000313" key="13">
    <source>
        <dbReference type="Proteomes" id="UP000007879"/>
    </source>
</evidence>
<proteinExistence type="predicted"/>
<dbReference type="SMART" id="SM00647">
    <property type="entry name" value="IBR"/>
    <property type="match status" value="2"/>
</dbReference>
<dbReference type="GO" id="GO:0016567">
    <property type="term" value="P:protein ubiquitination"/>
    <property type="evidence" value="ECO:0007669"/>
    <property type="project" value="InterPro"/>
</dbReference>
<evidence type="ECO:0000256" key="10">
    <source>
        <dbReference type="SAM" id="Phobius"/>
    </source>
</evidence>
<dbReference type="AlphaFoldDB" id="A0A1X7ULM6"/>
<evidence type="ECO:0000256" key="9">
    <source>
        <dbReference type="SAM" id="MobiDB-lite"/>
    </source>
</evidence>
<dbReference type="OrthoDB" id="10009520at2759"/>
<keyword evidence="7" id="KW-0833">Ubl conjugation pathway</keyword>
<name>A0A1X7ULM6_AMPQE</name>
<dbReference type="EC" id="2.3.2.31" evidence="2"/>
<dbReference type="eggNOG" id="KOG1815">
    <property type="taxonomic scope" value="Eukaryota"/>
</dbReference>
<dbReference type="InterPro" id="IPR047551">
    <property type="entry name" value="BRcat_RBR_RNF217"/>
</dbReference>
<dbReference type="CDD" id="cd20350">
    <property type="entry name" value="Rcat_RBR_RNF217"/>
    <property type="match status" value="1"/>
</dbReference>
<keyword evidence="13" id="KW-1185">Reference proteome</keyword>
<dbReference type="KEGG" id="aqu:105313178"/>
<evidence type="ECO:0000256" key="3">
    <source>
        <dbReference type="ARBA" id="ARBA00022679"/>
    </source>
</evidence>
<feature type="domain" description="RING-type" evidence="11">
    <location>
        <begin position="155"/>
        <end position="390"/>
    </location>
</feature>
<evidence type="ECO:0000256" key="6">
    <source>
        <dbReference type="ARBA" id="ARBA00022771"/>
    </source>
</evidence>
<dbReference type="PROSITE" id="PS51873">
    <property type="entry name" value="TRIAD"/>
    <property type="match status" value="1"/>
</dbReference>
<keyword evidence="10" id="KW-1133">Transmembrane helix</keyword>
<keyword evidence="5" id="KW-0677">Repeat</keyword>
<dbReference type="SUPFAM" id="SSF57850">
    <property type="entry name" value="RING/U-box"/>
    <property type="match status" value="3"/>
</dbReference>
<evidence type="ECO:0000256" key="1">
    <source>
        <dbReference type="ARBA" id="ARBA00001798"/>
    </source>
</evidence>
<dbReference type="EnsemblMetazoa" id="XM_011406380.2">
    <property type="protein sequence ID" value="XP_011404682.1"/>
    <property type="gene ID" value="LOC105313178"/>
</dbReference>
<dbReference type="GO" id="GO:0008270">
    <property type="term" value="F:zinc ion binding"/>
    <property type="evidence" value="ECO:0007669"/>
    <property type="project" value="UniProtKB-KW"/>
</dbReference>
<reference evidence="13" key="1">
    <citation type="journal article" date="2010" name="Nature">
        <title>The Amphimedon queenslandica genome and the evolution of animal complexity.</title>
        <authorList>
            <person name="Srivastava M."/>
            <person name="Simakov O."/>
            <person name="Chapman J."/>
            <person name="Fahey B."/>
            <person name="Gauthier M.E."/>
            <person name="Mitros T."/>
            <person name="Richards G.S."/>
            <person name="Conaco C."/>
            <person name="Dacre M."/>
            <person name="Hellsten U."/>
            <person name="Larroux C."/>
            <person name="Putnam N.H."/>
            <person name="Stanke M."/>
            <person name="Adamska M."/>
            <person name="Darling A."/>
            <person name="Degnan S.M."/>
            <person name="Oakley T.H."/>
            <person name="Plachetzki D.C."/>
            <person name="Zhai Y."/>
            <person name="Adamski M."/>
            <person name="Calcino A."/>
            <person name="Cummins S.F."/>
            <person name="Goodstein D.M."/>
            <person name="Harris C."/>
            <person name="Jackson D.J."/>
            <person name="Leys S.P."/>
            <person name="Shu S."/>
            <person name="Woodcroft B.J."/>
            <person name="Vervoort M."/>
            <person name="Kosik K.S."/>
            <person name="Manning G."/>
            <person name="Degnan B.M."/>
            <person name="Rokhsar D.S."/>
        </authorList>
    </citation>
    <scope>NUCLEOTIDE SEQUENCE [LARGE SCALE GENOMIC DNA]</scope>
</reference>
<comment type="catalytic activity">
    <reaction evidence="1">
        <text>[E2 ubiquitin-conjugating enzyme]-S-ubiquitinyl-L-cysteine + [acceptor protein]-L-lysine = [E2 ubiquitin-conjugating enzyme]-L-cysteine + [acceptor protein]-N(6)-ubiquitinyl-L-lysine.</text>
        <dbReference type="EC" id="2.3.2.31"/>
    </reaction>
</comment>
<keyword evidence="3" id="KW-0808">Transferase</keyword>
<protein>
    <recommendedName>
        <fullName evidence="2">RBR-type E3 ubiquitin transferase</fullName>
        <ecNumber evidence="2">2.3.2.31</ecNumber>
    </recommendedName>
</protein>
<dbReference type="InterPro" id="IPR031127">
    <property type="entry name" value="E3_UB_ligase_RBR"/>
</dbReference>
<dbReference type="STRING" id="400682.A0A1X7ULM6"/>
<evidence type="ECO:0000256" key="2">
    <source>
        <dbReference type="ARBA" id="ARBA00012251"/>
    </source>
</evidence>
<keyword evidence="8" id="KW-0862">Zinc</keyword>
<evidence type="ECO:0000256" key="8">
    <source>
        <dbReference type="ARBA" id="ARBA00022833"/>
    </source>
</evidence>
<dbReference type="Gene3D" id="1.20.120.1750">
    <property type="match status" value="1"/>
</dbReference>
<dbReference type="InterPro" id="IPR013083">
    <property type="entry name" value="Znf_RING/FYVE/PHD"/>
</dbReference>
<gene>
    <name evidence="12" type="primary">105313178</name>
</gene>
<dbReference type="Pfam" id="PF01485">
    <property type="entry name" value="IBR"/>
    <property type="match status" value="1"/>
</dbReference>
<keyword evidence="10" id="KW-0472">Membrane</keyword>
<dbReference type="CDD" id="cd20342">
    <property type="entry name" value="BRcat_RBR_RNF217"/>
    <property type="match status" value="1"/>
</dbReference>